<name>A0A3B0BNS4_9BACL</name>
<dbReference type="EMBL" id="RBAH01000023">
    <property type="protein sequence ID" value="RKN75043.1"/>
    <property type="molecule type" value="Genomic_DNA"/>
</dbReference>
<dbReference type="AlphaFoldDB" id="A0A3B0BNS4"/>
<keyword evidence="2" id="KW-1185">Reference proteome</keyword>
<protein>
    <submittedName>
        <fullName evidence="1">Uncharacterized protein</fullName>
    </submittedName>
</protein>
<gene>
    <name evidence="1" type="ORF">D7M11_26280</name>
</gene>
<comment type="caution">
    <text evidence="1">The sequence shown here is derived from an EMBL/GenBank/DDBJ whole genome shotgun (WGS) entry which is preliminary data.</text>
</comment>
<sequence>MMLQELSEVCEAARRLSELESIRAAMTYRPGWFNAAVLPAAMDWLDGEIMQLEAELLVFEETENERSRLAGRLLEKQGNLIRPSISQWRTLGKGDMWI</sequence>
<dbReference type="RefSeq" id="WP_120750239.1">
    <property type="nucleotide sequence ID" value="NZ_RBAH01000023.1"/>
</dbReference>
<organism evidence="1 2">
    <name type="scientific">Paenibacillus ginsengarvi</name>
    <dbReference type="NCBI Taxonomy" id="400777"/>
    <lineage>
        <taxon>Bacteria</taxon>
        <taxon>Bacillati</taxon>
        <taxon>Bacillota</taxon>
        <taxon>Bacilli</taxon>
        <taxon>Bacillales</taxon>
        <taxon>Paenibacillaceae</taxon>
        <taxon>Paenibacillus</taxon>
    </lineage>
</organism>
<accession>A0A3B0BNS4</accession>
<evidence type="ECO:0000313" key="1">
    <source>
        <dbReference type="EMBL" id="RKN75043.1"/>
    </source>
</evidence>
<evidence type="ECO:0000313" key="2">
    <source>
        <dbReference type="Proteomes" id="UP000282311"/>
    </source>
</evidence>
<dbReference type="OrthoDB" id="2666743at2"/>
<dbReference type="Proteomes" id="UP000282311">
    <property type="component" value="Unassembled WGS sequence"/>
</dbReference>
<proteinExistence type="predicted"/>
<reference evidence="1 2" key="1">
    <citation type="journal article" date="2007" name="Int. J. Syst. Evol. Microbiol.">
        <title>Paenibacillus ginsengarvi sp. nov., isolated from soil from ginseng cultivation.</title>
        <authorList>
            <person name="Yoon M.H."/>
            <person name="Ten L.N."/>
            <person name="Im W.T."/>
        </authorList>
    </citation>
    <scope>NUCLEOTIDE SEQUENCE [LARGE SCALE GENOMIC DNA]</scope>
    <source>
        <strain evidence="1 2">KCTC 13059</strain>
    </source>
</reference>